<dbReference type="InterPro" id="IPR036396">
    <property type="entry name" value="Cyt_P450_sf"/>
</dbReference>
<dbReference type="InterPro" id="IPR002397">
    <property type="entry name" value="Cyt_P450_B"/>
</dbReference>
<dbReference type="InterPro" id="IPR017972">
    <property type="entry name" value="Cyt_P450_CS"/>
</dbReference>
<organism evidence="3 4">
    <name type="scientific">Pseudomaricurvus hydrocarbonicus</name>
    <dbReference type="NCBI Taxonomy" id="1470433"/>
    <lineage>
        <taxon>Bacteria</taxon>
        <taxon>Pseudomonadati</taxon>
        <taxon>Pseudomonadota</taxon>
        <taxon>Gammaproteobacteria</taxon>
        <taxon>Cellvibrionales</taxon>
        <taxon>Cellvibrionaceae</taxon>
        <taxon>Pseudomaricurvus</taxon>
    </lineage>
</organism>
<proteinExistence type="inferred from homology"/>
<evidence type="ECO:0000313" key="3">
    <source>
        <dbReference type="EMBL" id="NHO67096.1"/>
    </source>
</evidence>
<dbReference type="GO" id="GO:0005506">
    <property type="term" value="F:iron ion binding"/>
    <property type="evidence" value="ECO:0007669"/>
    <property type="project" value="InterPro"/>
</dbReference>
<keyword evidence="2" id="KW-0349">Heme</keyword>
<dbReference type="SUPFAM" id="SSF48264">
    <property type="entry name" value="Cytochrome P450"/>
    <property type="match status" value="1"/>
</dbReference>
<protein>
    <submittedName>
        <fullName evidence="3">Cytochrome P450</fullName>
    </submittedName>
</protein>
<sequence length="425" mass="47416">MTAQELSERDYFTDPEILVDPYEYFNALRSQGPICRLEKYDCLLITGFEEALEVWKNPIDFSSVNSLASAAFPLPFEPKGSDISEQLDEARDKFVGHDMVVCYDGKHHTKVRSLISRVFTPTRLKANNVFMHDYAQELVQRVVARGSCELVSEVAAPYVTMIIASLLGVPPEDRVKFEEVIAAGQTVGSIEHADSPTDMTSMNFIAQFMAEYLQDRMKNPTGDMLTELTQSSYPDGTKPDLSELVGLSAFLFAAGQDTSAKLLGNAMRYIVDIPGLQQQLRDDRDLIPWMIEEVLRLEGSSKITARLAVRDTKIGDMDIPAGTRVGLAIAAINRDPVKWGEDANEFKLKRPRIREHLAFGRGVHTCAGAPLARAEVIEIINAFFDHTSEIGFNEAVHGKVGSRKYKFEPSFIIRGLDTLQVEFKA</sequence>
<dbReference type="GO" id="GO:0016705">
    <property type="term" value="F:oxidoreductase activity, acting on paired donors, with incorporation or reduction of molecular oxygen"/>
    <property type="evidence" value="ECO:0007669"/>
    <property type="project" value="InterPro"/>
</dbReference>
<dbReference type="AlphaFoldDB" id="A0A9E5T1T0"/>
<comment type="caution">
    <text evidence="3">The sequence shown here is derived from an EMBL/GenBank/DDBJ whole genome shotgun (WGS) entry which is preliminary data.</text>
</comment>
<keyword evidence="2" id="KW-0479">Metal-binding</keyword>
<dbReference type="PANTHER" id="PTHR46696:SF6">
    <property type="entry name" value="P450, PUTATIVE (EUROFUNG)-RELATED"/>
    <property type="match status" value="1"/>
</dbReference>
<dbReference type="Pfam" id="PF00067">
    <property type="entry name" value="p450"/>
    <property type="match status" value="1"/>
</dbReference>
<dbReference type="PROSITE" id="PS00086">
    <property type="entry name" value="CYTOCHROME_P450"/>
    <property type="match status" value="1"/>
</dbReference>
<keyword evidence="4" id="KW-1185">Reference proteome</keyword>
<evidence type="ECO:0000256" key="2">
    <source>
        <dbReference type="RuleBase" id="RU000461"/>
    </source>
</evidence>
<keyword evidence="2" id="KW-0503">Monooxygenase</keyword>
<dbReference type="EMBL" id="JAAONZ010000014">
    <property type="protein sequence ID" value="NHO67096.1"/>
    <property type="molecule type" value="Genomic_DNA"/>
</dbReference>
<dbReference type="RefSeq" id="WP_167189151.1">
    <property type="nucleotide sequence ID" value="NZ_JAAONZ010000014.1"/>
</dbReference>
<keyword evidence="2" id="KW-0408">Iron</keyword>
<evidence type="ECO:0000313" key="4">
    <source>
        <dbReference type="Proteomes" id="UP000787472"/>
    </source>
</evidence>
<comment type="similarity">
    <text evidence="1 2">Belongs to the cytochrome P450 family.</text>
</comment>
<dbReference type="GO" id="GO:0020037">
    <property type="term" value="F:heme binding"/>
    <property type="evidence" value="ECO:0007669"/>
    <property type="project" value="InterPro"/>
</dbReference>
<dbReference type="PRINTS" id="PR00359">
    <property type="entry name" value="BP450"/>
</dbReference>
<keyword evidence="2" id="KW-0560">Oxidoreductase</keyword>
<gene>
    <name evidence="3" type="ORF">G8770_16230</name>
</gene>
<dbReference type="GO" id="GO:0004497">
    <property type="term" value="F:monooxygenase activity"/>
    <property type="evidence" value="ECO:0007669"/>
    <property type="project" value="UniProtKB-KW"/>
</dbReference>
<dbReference type="PANTHER" id="PTHR46696">
    <property type="entry name" value="P450, PUTATIVE (EUROFUNG)-RELATED"/>
    <property type="match status" value="1"/>
</dbReference>
<name>A0A9E5T1T0_9GAMM</name>
<dbReference type="Gene3D" id="1.10.630.10">
    <property type="entry name" value="Cytochrome P450"/>
    <property type="match status" value="1"/>
</dbReference>
<reference evidence="3" key="1">
    <citation type="submission" date="2020-03" db="EMBL/GenBank/DDBJ databases">
        <authorList>
            <person name="Guo F."/>
        </authorList>
    </citation>
    <scope>NUCLEOTIDE SEQUENCE</scope>
    <source>
        <strain evidence="3">JCM 30134</strain>
    </source>
</reference>
<dbReference type="InterPro" id="IPR001128">
    <property type="entry name" value="Cyt_P450"/>
</dbReference>
<accession>A0A9E5T1T0</accession>
<dbReference type="Proteomes" id="UP000787472">
    <property type="component" value="Unassembled WGS sequence"/>
</dbReference>
<evidence type="ECO:0000256" key="1">
    <source>
        <dbReference type="ARBA" id="ARBA00010617"/>
    </source>
</evidence>